<proteinExistence type="predicted"/>
<evidence type="ECO:0000313" key="2">
    <source>
        <dbReference type="Proteomes" id="UP000035680"/>
    </source>
</evidence>
<keyword evidence="2" id="KW-1185">Reference proteome</keyword>
<keyword evidence="1" id="KW-1133">Transmembrane helix</keyword>
<sequence length="271" mass="31413">MEYFEPKIRFGRREQTFKEWKCFIALCHSTITGLRSMIQFYLEGKMMLGDEKTLYSSVLCLAFYLIDQPVMNIILAYADLPLIAKDFYTSLKIYNYHFKESGLYCLVNNYQCWVSEIKYILSGLCIILNLCKVVPLIVATMVYIHSFGFKPFPHKNSKILLGTRDTTNKNKGYPVEEMMQFFDQHSTLKSRSFTASKFLNDKKYREELQDMYEKAKSITIEQIKNSRGAIHALATIPVTKQTKNVPKLIGLQKVFFHSIADVSKINDPPTP</sequence>
<evidence type="ECO:0000256" key="1">
    <source>
        <dbReference type="SAM" id="Phobius"/>
    </source>
</evidence>
<keyword evidence="1" id="KW-0812">Transmembrane</keyword>
<reference evidence="3" key="2">
    <citation type="submission" date="2015-08" db="UniProtKB">
        <authorList>
            <consortium name="WormBaseParasite"/>
        </authorList>
    </citation>
    <scope>IDENTIFICATION</scope>
</reference>
<dbReference type="WBParaSite" id="SVE_0791100.1">
    <property type="protein sequence ID" value="SVE_0791100.1"/>
    <property type="gene ID" value="SVE_0791100"/>
</dbReference>
<dbReference type="AlphaFoldDB" id="A0A0K0FGB0"/>
<dbReference type="Proteomes" id="UP000035680">
    <property type="component" value="Unassembled WGS sequence"/>
</dbReference>
<name>A0A0K0FGB0_STRVS</name>
<accession>A0A0K0FGB0</accession>
<feature type="transmembrane region" description="Helical" evidence="1">
    <location>
        <begin position="54"/>
        <end position="78"/>
    </location>
</feature>
<organism evidence="2 3">
    <name type="scientific">Strongyloides venezuelensis</name>
    <name type="common">Threadworm</name>
    <dbReference type="NCBI Taxonomy" id="75913"/>
    <lineage>
        <taxon>Eukaryota</taxon>
        <taxon>Metazoa</taxon>
        <taxon>Ecdysozoa</taxon>
        <taxon>Nematoda</taxon>
        <taxon>Chromadorea</taxon>
        <taxon>Rhabditida</taxon>
        <taxon>Tylenchina</taxon>
        <taxon>Panagrolaimomorpha</taxon>
        <taxon>Strongyloidoidea</taxon>
        <taxon>Strongyloididae</taxon>
        <taxon>Strongyloides</taxon>
    </lineage>
</organism>
<keyword evidence="1" id="KW-0472">Membrane</keyword>
<evidence type="ECO:0000313" key="3">
    <source>
        <dbReference type="WBParaSite" id="SVE_0791100.1"/>
    </source>
</evidence>
<feature type="transmembrane region" description="Helical" evidence="1">
    <location>
        <begin position="119"/>
        <end position="144"/>
    </location>
</feature>
<feature type="transmembrane region" description="Helical" evidence="1">
    <location>
        <begin position="20"/>
        <end position="42"/>
    </location>
</feature>
<protein>
    <submittedName>
        <fullName evidence="3">LMBR1 domain-containing protein 2</fullName>
    </submittedName>
</protein>
<reference evidence="2" key="1">
    <citation type="submission" date="2014-07" db="EMBL/GenBank/DDBJ databases">
        <authorList>
            <person name="Martin A.A"/>
            <person name="De Silva N."/>
        </authorList>
    </citation>
    <scope>NUCLEOTIDE SEQUENCE</scope>
</reference>